<keyword evidence="2" id="KW-1133">Transmembrane helix</keyword>
<evidence type="ECO:0000313" key="3">
    <source>
        <dbReference type="EMBL" id="KAL3864442.1"/>
    </source>
</evidence>
<feature type="compositionally biased region" description="Pro residues" evidence="1">
    <location>
        <begin position="189"/>
        <end position="202"/>
    </location>
</feature>
<evidence type="ECO:0000256" key="1">
    <source>
        <dbReference type="SAM" id="MobiDB-lite"/>
    </source>
</evidence>
<keyword evidence="2" id="KW-0472">Membrane</keyword>
<name>A0ABD3VVC0_SINWO</name>
<sequence>MENKQLARVMTIIFAILWTVFAVTQIGVGFANNGNCEMNPRLPIYLGIHGLINLNWSVFLPLFVFLNHKNFYVRVIFYVFWQVEGVLVIYGLAEFFATNEKFINCSGKCLSCASEARNGSMVTEIFILIMYVTASILIVSYEYANKCKYCKASGNTVYPERPQPASHMSHSYPTTISGDAAQNARIVPSAPPISSTPPPSQPPSYDEVMRNY</sequence>
<keyword evidence="4" id="KW-1185">Reference proteome</keyword>
<accession>A0ABD3VVC0</accession>
<comment type="caution">
    <text evidence="3">The sequence shown here is derived from an EMBL/GenBank/DDBJ whole genome shotgun (WGS) entry which is preliminary data.</text>
</comment>
<evidence type="ECO:0000313" key="4">
    <source>
        <dbReference type="Proteomes" id="UP001634394"/>
    </source>
</evidence>
<feature type="transmembrane region" description="Helical" evidence="2">
    <location>
        <begin position="71"/>
        <end position="93"/>
    </location>
</feature>
<protein>
    <submittedName>
        <fullName evidence="3">Uncharacterized protein</fullName>
    </submittedName>
</protein>
<dbReference type="AlphaFoldDB" id="A0ABD3VVC0"/>
<feature type="region of interest" description="Disordered" evidence="1">
    <location>
        <begin position="187"/>
        <end position="212"/>
    </location>
</feature>
<keyword evidence="2" id="KW-0812">Transmembrane</keyword>
<feature type="transmembrane region" description="Helical" evidence="2">
    <location>
        <begin position="12"/>
        <end position="32"/>
    </location>
</feature>
<proteinExistence type="predicted"/>
<gene>
    <name evidence="3" type="ORF">ACJMK2_006126</name>
</gene>
<feature type="transmembrane region" description="Helical" evidence="2">
    <location>
        <begin position="44"/>
        <end position="64"/>
    </location>
</feature>
<feature type="transmembrane region" description="Helical" evidence="2">
    <location>
        <begin position="125"/>
        <end position="144"/>
    </location>
</feature>
<organism evidence="3 4">
    <name type="scientific">Sinanodonta woodiana</name>
    <name type="common">Chinese pond mussel</name>
    <name type="synonym">Anodonta woodiana</name>
    <dbReference type="NCBI Taxonomy" id="1069815"/>
    <lineage>
        <taxon>Eukaryota</taxon>
        <taxon>Metazoa</taxon>
        <taxon>Spiralia</taxon>
        <taxon>Lophotrochozoa</taxon>
        <taxon>Mollusca</taxon>
        <taxon>Bivalvia</taxon>
        <taxon>Autobranchia</taxon>
        <taxon>Heteroconchia</taxon>
        <taxon>Palaeoheterodonta</taxon>
        <taxon>Unionida</taxon>
        <taxon>Unionoidea</taxon>
        <taxon>Unionidae</taxon>
        <taxon>Unioninae</taxon>
        <taxon>Sinanodonta</taxon>
    </lineage>
</organism>
<dbReference type="EMBL" id="JBJQND010000010">
    <property type="protein sequence ID" value="KAL3864442.1"/>
    <property type="molecule type" value="Genomic_DNA"/>
</dbReference>
<dbReference type="Proteomes" id="UP001634394">
    <property type="component" value="Unassembled WGS sequence"/>
</dbReference>
<evidence type="ECO:0000256" key="2">
    <source>
        <dbReference type="SAM" id="Phobius"/>
    </source>
</evidence>
<reference evidence="3 4" key="1">
    <citation type="submission" date="2024-11" db="EMBL/GenBank/DDBJ databases">
        <title>Chromosome-level genome assembly of the freshwater bivalve Anodonta woodiana.</title>
        <authorList>
            <person name="Chen X."/>
        </authorList>
    </citation>
    <scope>NUCLEOTIDE SEQUENCE [LARGE SCALE GENOMIC DNA]</scope>
    <source>
        <strain evidence="3">MN2024</strain>
        <tissue evidence="3">Gills</tissue>
    </source>
</reference>